<dbReference type="AlphaFoldDB" id="A0A6N7ZLH9"/>
<dbReference type="SUPFAM" id="SSF110296">
    <property type="entry name" value="Oligoxyloglucan reducing end-specific cellobiohydrolase"/>
    <property type="match status" value="1"/>
</dbReference>
<reference evidence="1 2" key="1">
    <citation type="submission" date="2019-11" db="EMBL/GenBank/DDBJ databases">
        <title>Cellulosimicrobium composti sp. nov. isolated from a compost.</title>
        <authorList>
            <person name="Yang Y."/>
        </authorList>
    </citation>
    <scope>NUCLEOTIDE SEQUENCE [LARGE SCALE GENOMIC DNA]</scope>
    <source>
        <strain evidence="1 2">BIT-GX5</strain>
    </source>
</reference>
<dbReference type="Proteomes" id="UP000440668">
    <property type="component" value="Unassembled WGS sequence"/>
</dbReference>
<gene>
    <name evidence="1" type="ORF">GJV82_15210</name>
</gene>
<comment type="caution">
    <text evidence="1">The sequence shown here is derived from an EMBL/GenBank/DDBJ whole genome shotgun (WGS) entry which is preliminary data.</text>
</comment>
<evidence type="ECO:0008006" key="3">
    <source>
        <dbReference type="Google" id="ProtNLM"/>
    </source>
</evidence>
<evidence type="ECO:0000313" key="2">
    <source>
        <dbReference type="Proteomes" id="UP000440668"/>
    </source>
</evidence>
<dbReference type="Gene3D" id="2.130.10.10">
    <property type="entry name" value="YVTN repeat-like/Quinoprotein amine dehydrogenase"/>
    <property type="match status" value="1"/>
</dbReference>
<organism evidence="1 2">
    <name type="scientific">Cellulosimicrobium composti</name>
    <dbReference type="NCBI Taxonomy" id="2672572"/>
    <lineage>
        <taxon>Bacteria</taxon>
        <taxon>Bacillati</taxon>
        <taxon>Actinomycetota</taxon>
        <taxon>Actinomycetes</taxon>
        <taxon>Micrococcales</taxon>
        <taxon>Promicromonosporaceae</taxon>
        <taxon>Cellulosimicrobium</taxon>
    </lineage>
</organism>
<dbReference type="NCBIfam" id="NF045728">
    <property type="entry name" value="glycosyl_F510_1955"/>
    <property type="match status" value="1"/>
</dbReference>
<dbReference type="EMBL" id="WMKA01000042">
    <property type="protein sequence ID" value="MTG90276.1"/>
    <property type="molecule type" value="Genomic_DNA"/>
</dbReference>
<dbReference type="InterPro" id="IPR054817">
    <property type="entry name" value="Glycosyl_F510_1955-like"/>
</dbReference>
<proteinExistence type="predicted"/>
<evidence type="ECO:0000313" key="1">
    <source>
        <dbReference type="EMBL" id="MTG90276.1"/>
    </source>
</evidence>
<name>A0A6N7ZLH9_9MICO</name>
<dbReference type="InterPro" id="IPR015943">
    <property type="entry name" value="WD40/YVTN_repeat-like_dom_sf"/>
</dbReference>
<accession>A0A6N7ZLH9</accession>
<sequence>MAAQNLPDFGHVHDVQVDPADHTVLIATHTGVWTMPDPFEEDPGQLERAGEGRQDTMGMTVTVDGALYASGHPAPGEQTDLKTPNLGLIRSTDGATTWDQVSLTGEVDFHALSTATTDTGAERVVGLDSATSRLLISNDSGASWTPGATVEARDVHVMRADPDTIVATTPTGLQLSRDTGQTFTLDRDAPTLVLVDAGLGGTLVGIDPQGAVWTGSPGGTDWTEHGTAPSGTQAMTYVPDDSPGNQPWILLATNTGLFTSRDLGASWDPVLGRQETG</sequence>
<protein>
    <recommendedName>
        <fullName evidence="3">Exo-alpha-sialidase</fullName>
    </recommendedName>
</protein>
<dbReference type="RefSeq" id="WP_155099807.1">
    <property type="nucleotide sequence ID" value="NZ_WMKA01000042.1"/>
</dbReference>